<accession>A0A2H0WA31</accession>
<dbReference type="AlphaFoldDB" id="A0A2H0WA31"/>
<comment type="caution">
    <text evidence="1">The sequence shown here is derived from an EMBL/GenBank/DDBJ whole genome shotgun (WGS) entry which is preliminary data.</text>
</comment>
<protein>
    <submittedName>
        <fullName evidence="1">Uncharacterized protein</fullName>
    </submittedName>
</protein>
<name>A0A2H0WA31_9BACT</name>
<proteinExistence type="predicted"/>
<dbReference type="Proteomes" id="UP000230093">
    <property type="component" value="Unassembled WGS sequence"/>
</dbReference>
<organism evidence="1 2">
    <name type="scientific">Candidatus Beckwithbacteria bacterium CG10_big_fil_rev_8_21_14_0_10_34_10</name>
    <dbReference type="NCBI Taxonomy" id="1974495"/>
    <lineage>
        <taxon>Bacteria</taxon>
        <taxon>Candidatus Beckwithiibacteriota</taxon>
    </lineage>
</organism>
<gene>
    <name evidence="1" type="ORF">COT75_01065</name>
</gene>
<evidence type="ECO:0000313" key="2">
    <source>
        <dbReference type="Proteomes" id="UP000230093"/>
    </source>
</evidence>
<sequence>MSEGSLPFCGERLVKELGLFHRQALINRWQLYLEEMAEAKEKGKISARFFKELGGVAFYSQVKNQTDYILRTLGRIGVIAGIDSGETVKMVRQEGDIFLGLVNGNNGEETRTLLKAHPDILEALGGMPEWFKQE</sequence>
<reference evidence="2" key="1">
    <citation type="submission" date="2017-09" db="EMBL/GenBank/DDBJ databases">
        <title>Depth-based differentiation of microbial function through sediment-hosted aquifers and enrichment of novel symbionts in the deep terrestrial subsurface.</title>
        <authorList>
            <person name="Probst A.J."/>
            <person name="Ladd B."/>
            <person name="Jarett J.K."/>
            <person name="Geller-Mcgrath D.E."/>
            <person name="Sieber C.M.K."/>
            <person name="Emerson J.B."/>
            <person name="Anantharaman K."/>
            <person name="Thomas B.C."/>
            <person name="Malmstrom R."/>
            <person name="Stieglmeier M."/>
            <person name="Klingl A."/>
            <person name="Woyke T."/>
            <person name="Ryan C.M."/>
            <person name="Banfield J.F."/>
        </authorList>
    </citation>
    <scope>NUCLEOTIDE SEQUENCE [LARGE SCALE GENOMIC DNA]</scope>
</reference>
<evidence type="ECO:0000313" key="1">
    <source>
        <dbReference type="EMBL" id="PIS09530.1"/>
    </source>
</evidence>
<dbReference type="EMBL" id="PEZT01000005">
    <property type="protein sequence ID" value="PIS09530.1"/>
    <property type="molecule type" value="Genomic_DNA"/>
</dbReference>